<dbReference type="AlphaFoldDB" id="A0A0D5YSD4"/>
<dbReference type="NCBIfam" id="TIGR03512">
    <property type="entry name" value="GldD_lipo"/>
    <property type="match status" value="1"/>
</dbReference>
<dbReference type="Pfam" id="PF25593">
    <property type="entry name" value="GldD_lipo"/>
    <property type="match status" value="1"/>
</dbReference>
<name>A0A0D5YSD4_9FLAO</name>
<keyword evidence="1" id="KW-0449">Lipoprotein</keyword>
<evidence type="ECO:0000313" key="2">
    <source>
        <dbReference type="Proteomes" id="UP000032726"/>
    </source>
</evidence>
<dbReference type="KEGG" id="mlt:VC82_1128"/>
<accession>A0A0D5YSD4</accession>
<dbReference type="RefSeq" id="WP_045801492.1">
    <property type="nucleotide sequence ID" value="NZ_CP011071.1"/>
</dbReference>
<dbReference type="EMBL" id="CP011071">
    <property type="protein sequence ID" value="AKA34771.1"/>
    <property type="molecule type" value="Genomic_DNA"/>
</dbReference>
<protein>
    <submittedName>
        <fullName evidence="1">Gliding motility-associated lipoprotein GldD</fullName>
    </submittedName>
</protein>
<reference evidence="1 2" key="1">
    <citation type="submission" date="2015-03" db="EMBL/GenBank/DDBJ databases">
        <title>Complete genome sequence of Muricauda lutaonensis CC-HSB-11T, isolated from a coastal hot spring.</title>
        <authorList>
            <person name="Kim K.M."/>
        </authorList>
    </citation>
    <scope>NUCLEOTIDE SEQUENCE [LARGE SCALE GENOMIC DNA]</scope>
    <source>
        <strain evidence="1 2">CC-HSB-11</strain>
    </source>
</reference>
<evidence type="ECO:0000313" key="1">
    <source>
        <dbReference type="EMBL" id="AKA34771.1"/>
    </source>
</evidence>
<dbReference type="PATRIC" id="fig|516051.4.peg.1167"/>
<organism evidence="1 2">
    <name type="scientific">Flagellimonas lutaonensis</name>
    <dbReference type="NCBI Taxonomy" id="516051"/>
    <lineage>
        <taxon>Bacteria</taxon>
        <taxon>Pseudomonadati</taxon>
        <taxon>Bacteroidota</taxon>
        <taxon>Flavobacteriia</taxon>
        <taxon>Flavobacteriales</taxon>
        <taxon>Flavobacteriaceae</taxon>
        <taxon>Flagellimonas</taxon>
    </lineage>
</organism>
<keyword evidence="2" id="KW-1185">Reference proteome</keyword>
<dbReference type="STRING" id="516051.VC82_1128"/>
<dbReference type="OrthoDB" id="679501at2"/>
<dbReference type="Proteomes" id="UP000032726">
    <property type="component" value="Chromosome"/>
</dbReference>
<proteinExistence type="predicted"/>
<dbReference type="HOGENOM" id="CLU_118000_0_0_10"/>
<sequence length="187" mass="21644">MKNSVFIFFLIILVCIGCGGEEVLPRPKAMLRLTFPAPEYSKWNDGCAYTFMANTLSEPEKKEECSMVLNYPMMKASVFITYKKVNNNLATLLRDAQKLSYEHVVKADNIIEQPYINEQKRVYGMFYEVTGNAASQSQFYATDSLRHFVTGSLYFYAKPNYDSIYPAAIYLQKDIRRILETLEWDND</sequence>
<dbReference type="InterPro" id="IPR019850">
    <property type="entry name" value="GldD-like"/>
</dbReference>
<gene>
    <name evidence="1" type="ORF">VC82_1128</name>
</gene>